<accession>A0A024U0S0</accession>
<gene>
    <name evidence="2" type="ORF">H310_07453</name>
</gene>
<organism evidence="2">
    <name type="scientific">Aphanomyces invadans</name>
    <dbReference type="NCBI Taxonomy" id="157072"/>
    <lineage>
        <taxon>Eukaryota</taxon>
        <taxon>Sar</taxon>
        <taxon>Stramenopiles</taxon>
        <taxon>Oomycota</taxon>
        <taxon>Saprolegniomycetes</taxon>
        <taxon>Saprolegniales</taxon>
        <taxon>Verrucalvaceae</taxon>
        <taxon>Aphanomyces</taxon>
    </lineage>
</organism>
<sequence length="649" mass="71584">MGDVDMVGDRPDGSLSPQQRAMSSHDRGHGENGTVAEYWKQHGALKASYQDEINAMYNAFRARISQDSSVDDAIAAEKRQVEFDMESVTFCKVVLDESASTQSTPRTWDDLARVRKYIQMVVVPYMAKMAPPVVAPSDPAPASDIQTNVHVAWAGRRHNSSRGGRPAIDRSVGGVPASYMNHASAAPSAASSPVATSSQVSIQSEDVEASSGGENNANAVEYWRQHAALKAAHYETCKVVYHAFQHFLVTSSADQDASQRQKLTYLLGFVEFCCHVLSESSATHPARPISDLKRVVKSVNKIMLPYRHKIGMAEKAAHATAHGSLQVDGGAIHEAPTIMMAAATKSPMSIASTSSTASRTTVLPSVQNLLQRSSTRDNAPGTTYAQLDRRTDPAADQYWHHKSQLEATYLRQVMAAQTFFDAYRHKFATQRSQEHLQDVVHLCDYADYCRQVLSEDRQAASQRSLQELHVVHSYITALVLPHLASLQALVDRDNSTAPAIPPTDDCHRMSRLHQHTDSFLQAMDQPKPAVDKEGSRGSSGAVVGMSDPASTYWRKHAALRELYRDNVMLVQAAFQKYAAEFAHAKSAAEARKLTRLYDMLEHVEFSAKVFNELPGKDAPRDLDTLDIVHRCIMQIVSPYCQHVEAEARS</sequence>
<dbReference type="OrthoDB" id="69171at2759"/>
<evidence type="ECO:0000256" key="1">
    <source>
        <dbReference type="SAM" id="MobiDB-lite"/>
    </source>
</evidence>
<dbReference type="VEuPathDB" id="FungiDB:H310_07453"/>
<dbReference type="RefSeq" id="XP_008871036.1">
    <property type="nucleotide sequence ID" value="XM_008872814.1"/>
</dbReference>
<name>A0A024U0S0_9STRA</name>
<dbReference type="STRING" id="157072.A0A024U0S0"/>
<proteinExistence type="predicted"/>
<dbReference type="EMBL" id="KI913965">
    <property type="protein sequence ID" value="ETW00011.1"/>
    <property type="molecule type" value="Genomic_DNA"/>
</dbReference>
<dbReference type="AlphaFoldDB" id="A0A024U0S0"/>
<feature type="compositionally biased region" description="Low complexity" evidence="1">
    <location>
        <begin position="186"/>
        <end position="201"/>
    </location>
</feature>
<protein>
    <submittedName>
        <fullName evidence="2">Uncharacterized protein</fullName>
    </submittedName>
</protein>
<reference evidence="2" key="1">
    <citation type="submission" date="2013-12" db="EMBL/GenBank/DDBJ databases">
        <title>The Genome Sequence of Aphanomyces invadans NJM9701.</title>
        <authorList>
            <consortium name="The Broad Institute Genomics Platform"/>
            <person name="Russ C."/>
            <person name="Tyler B."/>
            <person name="van West P."/>
            <person name="Dieguez-Uribeondo J."/>
            <person name="Young S.K."/>
            <person name="Zeng Q."/>
            <person name="Gargeya S."/>
            <person name="Fitzgerald M."/>
            <person name="Abouelleil A."/>
            <person name="Alvarado L."/>
            <person name="Chapman S.B."/>
            <person name="Gainer-Dewar J."/>
            <person name="Goldberg J."/>
            <person name="Griggs A."/>
            <person name="Gujja S."/>
            <person name="Hansen M."/>
            <person name="Howarth C."/>
            <person name="Imamovic A."/>
            <person name="Ireland A."/>
            <person name="Larimer J."/>
            <person name="McCowan C."/>
            <person name="Murphy C."/>
            <person name="Pearson M."/>
            <person name="Poon T.W."/>
            <person name="Priest M."/>
            <person name="Roberts A."/>
            <person name="Saif S."/>
            <person name="Shea T."/>
            <person name="Sykes S."/>
            <person name="Wortman J."/>
            <person name="Nusbaum C."/>
            <person name="Birren B."/>
        </authorList>
    </citation>
    <scope>NUCLEOTIDE SEQUENCE [LARGE SCALE GENOMIC DNA]</scope>
    <source>
        <strain evidence="2">NJM9701</strain>
    </source>
</reference>
<evidence type="ECO:0000313" key="2">
    <source>
        <dbReference type="EMBL" id="ETW00011.1"/>
    </source>
</evidence>
<feature type="region of interest" description="Disordered" evidence="1">
    <location>
        <begin position="1"/>
        <end position="32"/>
    </location>
</feature>
<dbReference type="GeneID" id="20084503"/>
<feature type="region of interest" description="Disordered" evidence="1">
    <location>
        <begin position="186"/>
        <end position="213"/>
    </location>
</feature>